<dbReference type="GO" id="GO:0006011">
    <property type="term" value="P:UDP-alpha-D-glucose metabolic process"/>
    <property type="evidence" value="ECO:0007669"/>
    <property type="project" value="InterPro"/>
</dbReference>
<dbReference type="Pfam" id="PF03170">
    <property type="entry name" value="BcsB"/>
    <property type="match status" value="1"/>
</dbReference>
<keyword evidence="4 6" id="KW-1133">Transmembrane helix</keyword>
<evidence type="ECO:0000256" key="6">
    <source>
        <dbReference type="RuleBase" id="RU365021"/>
    </source>
</evidence>
<protein>
    <recommendedName>
        <fullName evidence="6">Cyclic di-GMP-binding protein</fullName>
    </recommendedName>
    <alternativeName>
        <fullName evidence="6">Cellulose synthase regulatory subunit</fullName>
    </alternativeName>
</protein>
<comment type="subcellular location">
    <subcellularLocation>
        <location evidence="6">Cell inner membrane</location>
    </subcellularLocation>
    <subcellularLocation>
        <location evidence="1">Cell membrane</location>
        <topology evidence="1">Single-pass membrane protein</topology>
    </subcellularLocation>
</comment>
<comment type="function">
    <text evidence="6">Binds the cellulose synthase activator, bis-(3'-5') cyclic diguanylic acid (c-di-GMP).</text>
</comment>
<evidence type="ECO:0000256" key="1">
    <source>
        <dbReference type="ARBA" id="ARBA00004162"/>
    </source>
</evidence>
<accession>A0A937CKH7</accession>
<evidence type="ECO:0000256" key="3">
    <source>
        <dbReference type="ARBA" id="ARBA00022692"/>
    </source>
</evidence>
<evidence type="ECO:0000256" key="2">
    <source>
        <dbReference type="ARBA" id="ARBA00022475"/>
    </source>
</evidence>
<feature type="signal peptide" evidence="6">
    <location>
        <begin position="1"/>
        <end position="22"/>
    </location>
</feature>
<feature type="chain" id="PRO_5038161618" description="Cyclic di-GMP-binding protein" evidence="6">
    <location>
        <begin position="23"/>
        <end position="772"/>
    </location>
</feature>
<dbReference type="AlphaFoldDB" id="A0A937CKH7"/>
<feature type="transmembrane region" description="Helical" evidence="6">
    <location>
        <begin position="743"/>
        <end position="765"/>
    </location>
</feature>
<evidence type="ECO:0000256" key="5">
    <source>
        <dbReference type="ARBA" id="ARBA00023136"/>
    </source>
</evidence>
<dbReference type="EMBL" id="JAEQNC010000004">
    <property type="protein sequence ID" value="MBL0372155.1"/>
    <property type="molecule type" value="Genomic_DNA"/>
</dbReference>
<comment type="subunit">
    <text evidence="6">Tightly associated with the cellulose synthase catalytic subunit.</text>
</comment>
<evidence type="ECO:0000313" key="8">
    <source>
        <dbReference type="Proteomes" id="UP000633219"/>
    </source>
</evidence>
<dbReference type="Proteomes" id="UP000633219">
    <property type="component" value="Unassembled WGS sequence"/>
</dbReference>
<gene>
    <name evidence="7" type="ORF">JJB09_08945</name>
</gene>
<dbReference type="PANTHER" id="PTHR39083:SF1">
    <property type="entry name" value="CYCLIC DI-GMP-BINDING PROTEIN"/>
    <property type="match status" value="1"/>
</dbReference>
<dbReference type="RefSeq" id="WP_201656304.1">
    <property type="nucleotide sequence ID" value="NZ_JAEQNC010000004.1"/>
</dbReference>
<keyword evidence="6" id="KW-0732">Signal</keyword>
<evidence type="ECO:0000256" key="4">
    <source>
        <dbReference type="ARBA" id="ARBA00022989"/>
    </source>
</evidence>
<dbReference type="Gene3D" id="2.60.120.260">
    <property type="entry name" value="Galactose-binding domain-like"/>
    <property type="match status" value="2"/>
</dbReference>
<keyword evidence="2 6" id="KW-1003">Cell membrane</keyword>
<keyword evidence="6" id="KW-0997">Cell inner membrane</keyword>
<sequence>MRMLVPLLALMGALAISNGALSDPFDMSIDRPDGKPVDTGSKDRPAPVIVPKIDLAPLQKPRYLLPFQSLKLNGEFATKTWTIYLTPAQAAAARTLNYGYRNAIVVAPETSSLSVYVNDTLIADEPVQSPNGISERSYKLPTGLLRPGINKLSFRGIQQHRTDCSVQSTYELWSEIIPERTFLTLDPDAIQVLTTLDDVKAIGVDKMGRTHFRVVTPKLQQPNQTDALMRLSQGLALLGRMPNQSFTIATSIGPEAGPGELTVAVGIAADLRPLMPALPKSADNGSFTGFVEQTQGGKSVLVFSGPTWQTVEAAIENMVSPLERPEDRQRDVLWTQAWNGSDTPYLRARSNLTFAKLGVPTTEFSGRLFRTGFEIGVPADFYANAYGEATILLDAAYSDEILPGSHIDIYVNGNIASTVPITSTNGGLFRHLPIRVTMRHFKPGANRIEVEAVLKAKPDIACVPGAAASGGPRFAIFNTSEFRIPDFARIAQSPSLSAVAGTGFPYGRGSTDVALFMDRVDSQTLSTTAMFLGKLAIAAGRPLKAMVETSTSRIGDRNAIFVGAISQIPTLALNRVYISEASRTAWGNQGADVAAGLDNKEAFEEWKARVRSGTWQGQITAVQEWLKDTFDISLGSLQFLPAAETDILPDNSSTFLAAQGLSPEGTGTWMVLAAPTGNELQQGMSFLSDEKSWQDMSGHVLFYDKAEKTVKSVAAVRSYLIATQPFSLFNYRLIAANWLSTNILSYAVLFAGASVLLGLATSALLNSFGRGK</sequence>
<keyword evidence="6" id="KW-0135">Cellulose biosynthesis</keyword>
<dbReference type="GO" id="GO:0005886">
    <property type="term" value="C:plasma membrane"/>
    <property type="evidence" value="ECO:0007669"/>
    <property type="project" value="UniProtKB-SubCell"/>
</dbReference>
<keyword evidence="3 6" id="KW-0812">Transmembrane</keyword>
<name>A0A937CKH7_9HYPH</name>
<organism evidence="7 8">
    <name type="scientific">Rhizobium setariae</name>
    <dbReference type="NCBI Taxonomy" id="2801340"/>
    <lineage>
        <taxon>Bacteria</taxon>
        <taxon>Pseudomonadati</taxon>
        <taxon>Pseudomonadota</taxon>
        <taxon>Alphaproteobacteria</taxon>
        <taxon>Hyphomicrobiales</taxon>
        <taxon>Rhizobiaceae</taxon>
        <taxon>Rhizobium/Agrobacterium group</taxon>
        <taxon>Rhizobium</taxon>
    </lineage>
</organism>
<dbReference type="InterPro" id="IPR018513">
    <property type="entry name" value="Cell_synthase_bac"/>
</dbReference>
<dbReference type="PANTHER" id="PTHR39083">
    <property type="entry name" value="CYCLIC DI-GMP-BINDING PROTEIN"/>
    <property type="match status" value="1"/>
</dbReference>
<dbReference type="GO" id="GO:0030244">
    <property type="term" value="P:cellulose biosynthetic process"/>
    <property type="evidence" value="ECO:0007669"/>
    <property type="project" value="UniProtKB-KW"/>
</dbReference>
<keyword evidence="5 6" id="KW-0472">Membrane</keyword>
<evidence type="ECO:0000313" key="7">
    <source>
        <dbReference type="EMBL" id="MBL0372155.1"/>
    </source>
</evidence>
<keyword evidence="8" id="KW-1185">Reference proteome</keyword>
<comment type="similarity">
    <text evidence="6">Belongs to the AcsB/BcsB family.</text>
</comment>
<comment type="caution">
    <text evidence="7">The sequence shown here is derived from an EMBL/GenBank/DDBJ whole genome shotgun (WGS) entry which is preliminary data.</text>
</comment>
<proteinExistence type="inferred from homology"/>
<keyword evidence="6" id="KW-0973">c-di-GMP</keyword>
<reference evidence="7" key="1">
    <citation type="submission" date="2021-01" db="EMBL/GenBank/DDBJ databases">
        <title>Rhizobium sp. strain KVB221 16S ribosomal RNA gene Genome sequencing and assembly.</title>
        <authorList>
            <person name="Kang M."/>
        </authorList>
    </citation>
    <scope>NUCLEOTIDE SEQUENCE</scope>
    <source>
        <strain evidence="7">KVB221</strain>
    </source>
</reference>
<comment type="pathway">
    <text evidence="6">Glycan metabolism; bacterial cellulose biosynthesis.</text>
</comment>